<organism evidence="1 2">
    <name type="scientific">Paragonimus westermani</name>
    <dbReference type="NCBI Taxonomy" id="34504"/>
    <lineage>
        <taxon>Eukaryota</taxon>
        <taxon>Metazoa</taxon>
        <taxon>Spiralia</taxon>
        <taxon>Lophotrochozoa</taxon>
        <taxon>Platyhelminthes</taxon>
        <taxon>Trematoda</taxon>
        <taxon>Digenea</taxon>
        <taxon>Plagiorchiida</taxon>
        <taxon>Troglotremata</taxon>
        <taxon>Troglotrematidae</taxon>
        <taxon>Paragonimus</taxon>
    </lineage>
</organism>
<evidence type="ECO:0000313" key="1">
    <source>
        <dbReference type="EMBL" id="KAF8561537.1"/>
    </source>
</evidence>
<protein>
    <submittedName>
        <fullName evidence="1">Uncharacterized protein</fullName>
    </submittedName>
</protein>
<accession>A0A8T0D4Q1</accession>
<evidence type="ECO:0000313" key="2">
    <source>
        <dbReference type="Proteomes" id="UP000699462"/>
    </source>
</evidence>
<reference evidence="1 2" key="1">
    <citation type="submission" date="2019-07" db="EMBL/GenBank/DDBJ databases">
        <title>Annotation for the trematode Paragonimus westermani.</title>
        <authorList>
            <person name="Choi Y.-J."/>
        </authorList>
    </citation>
    <scope>NUCLEOTIDE SEQUENCE [LARGE SCALE GENOMIC DNA]</scope>
    <source>
        <strain evidence="1">180907_Pwestermani</strain>
    </source>
</reference>
<dbReference type="Proteomes" id="UP000699462">
    <property type="component" value="Unassembled WGS sequence"/>
</dbReference>
<dbReference type="EMBL" id="JTDF01021668">
    <property type="protein sequence ID" value="KAF8561537.1"/>
    <property type="molecule type" value="Genomic_DNA"/>
</dbReference>
<gene>
    <name evidence="1" type="ORF">P879_02583</name>
</gene>
<proteinExistence type="predicted"/>
<dbReference type="OrthoDB" id="10472167at2759"/>
<comment type="caution">
    <text evidence="1">The sequence shown here is derived from an EMBL/GenBank/DDBJ whole genome shotgun (WGS) entry which is preliminary data.</text>
</comment>
<name>A0A8T0D4Q1_9TREM</name>
<sequence length="160" mass="17992">MNLSLWSSLPFDSSLSVKPKTSLPFDAYPLVMNLSHISEYLLRSVSQTQCSGQDHLPVSGKLEFNSENTVDDTSLTDVYENPDQRCSNMCNLNEDIQLSHYDDSHSVDQHFTRGGTPEQDSACTQLAVIFRWTGLALFEGLALIRWSSSQTNTLIENRWG</sequence>
<dbReference type="AlphaFoldDB" id="A0A8T0D4Q1"/>
<keyword evidence="2" id="KW-1185">Reference proteome</keyword>